<comment type="pathway">
    <text evidence="2">Carbohydrate metabolism; galactose metabolism.</text>
</comment>
<evidence type="ECO:0000313" key="7">
    <source>
        <dbReference type="Proteomes" id="UP000007110"/>
    </source>
</evidence>
<evidence type="ECO:0000256" key="3">
    <source>
        <dbReference type="ARBA" id="ARBA00021023"/>
    </source>
</evidence>
<dbReference type="GO" id="GO:0006012">
    <property type="term" value="P:galactose metabolic process"/>
    <property type="evidence" value="ECO:0007669"/>
    <property type="project" value="UniProtKB-UniPathway"/>
</dbReference>
<dbReference type="InterPro" id="IPR014718">
    <property type="entry name" value="GH-type_carb-bd"/>
</dbReference>
<dbReference type="UniPathway" id="UPA00214"/>
<sequence length="174" mass="19676">MPQQPKNHVEQVCLARRLESSVTVNLLGAAVTSLTMNGVERLFLSKSTVLNNKTPIRSGIPVLLSEDPEHAFFRTSQWILVEQNKYPNGDVNASFVLEDNENTRKQWDQKFKATLKISLKKKEITFDYIIENKDSKPFTCAPMLQNHFLVDDVTNTSVLGLQDADSSDEVNGFF</sequence>
<dbReference type="GO" id="GO:0005737">
    <property type="term" value="C:cytoplasm"/>
    <property type="evidence" value="ECO:0000318"/>
    <property type="project" value="GO_Central"/>
</dbReference>
<dbReference type="Pfam" id="PF01263">
    <property type="entry name" value="Aldose_epim"/>
    <property type="match status" value="1"/>
</dbReference>
<dbReference type="Gene3D" id="2.70.98.10">
    <property type="match status" value="1"/>
</dbReference>
<protein>
    <recommendedName>
        <fullName evidence="3">Galactose mutarotase</fullName>
    </recommendedName>
    <alternativeName>
        <fullName evidence="4">Aldose 1-epimerase</fullName>
    </alternativeName>
</protein>
<evidence type="ECO:0000256" key="1">
    <source>
        <dbReference type="ARBA" id="ARBA00001712"/>
    </source>
</evidence>
<organism evidence="6 7">
    <name type="scientific">Strongylocentrotus purpuratus</name>
    <name type="common">Purple sea urchin</name>
    <dbReference type="NCBI Taxonomy" id="7668"/>
    <lineage>
        <taxon>Eukaryota</taxon>
        <taxon>Metazoa</taxon>
        <taxon>Echinodermata</taxon>
        <taxon>Eleutherozoa</taxon>
        <taxon>Echinozoa</taxon>
        <taxon>Echinoidea</taxon>
        <taxon>Euechinoidea</taxon>
        <taxon>Echinacea</taxon>
        <taxon>Camarodonta</taxon>
        <taxon>Echinidea</taxon>
        <taxon>Strongylocentrotidae</taxon>
        <taxon>Strongylocentrotus</taxon>
    </lineage>
</organism>
<dbReference type="AlphaFoldDB" id="A0A7M7N7A8"/>
<name>A0A7M7N7A8_STRPU</name>
<keyword evidence="7" id="KW-1185">Reference proteome</keyword>
<evidence type="ECO:0000256" key="5">
    <source>
        <dbReference type="ARBA" id="ARBA00045743"/>
    </source>
</evidence>
<dbReference type="InParanoid" id="A0A7M7N7A8"/>
<dbReference type="EnsemblMetazoa" id="XM_030976382">
    <property type="protein sequence ID" value="XP_030832242"/>
    <property type="gene ID" value="LOC100894136"/>
</dbReference>
<dbReference type="RefSeq" id="XP_030832242.1">
    <property type="nucleotide sequence ID" value="XM_030976382.1"/>
</dbReference>
<evidence type="ECO:0000313" key="6">
    <source>
        <dbReference type="EnsemblMetazoa" id="XP_030832242"/>
    </source>
</evidence>
<dbReference type="InterPro" id="IPR011013">
    <property type="entry name" value="Gal_mutarotase_sf_dom"/>
</dbReference>
<evidence type="ECO:0000256" key="2">
    <source>
        <dbReference type="ARBA" id="ARBA00004947"/>
    </source>
</evidence>
<dbReference type="InterPro" id="IPR008183">
    <property type="entry name" value="Aldose_1/G6P_1-epimerase"/>
</dbReference>
<evidence type="ECO:0000256" key="4">
    <source>
        <dbReference type="ARBA" id="ARBA00032729"/>
    </source>
</evidence>
<accession>A0A7M7N7A8</accession>
<dbReference type="GO" id="GO:0004034">
    <property type="term" value="F:aldose 1-epimerase activity"/>
    <property type="evidence" value="ECO:0007669"/>
    <property type="project" value="UniProtKB-EC"/>
</dbReference>
<comment type="catalytic activity">
    <reaction evidence="1">
        <text>alpha-D-galactose = beta-D-galactose</text>
        <dbReference type="Rhea" id="RHEA:28675"/>
        <dbReference type="ChEBI" id="CHEBI:27667"/>
        <dbReference type="ChEBI" id="CHEBI:28061"/>
        <dbReference type="EC" id="5.1.3.3"/>
    </reaction>
    <physiologicalReaction direction="right-to-left" evidence="1">
        <dbReference type="Rhea" id="RHEA:28677"/>
    </physiologicalReaction>
</comment>
<dbReference type="OrthoDB" id="1659429at2759"/>
<reference evidence="7" key="1">
    <citation type="submission" date="2015-02" db="EMBL/GenBank/DDBJ databases">
        <title>Genome sequencing for Strongylocentrotus purpuratus.</title>
        <authorList>
            <person name="Murali S."/>
            <person name="Liu Y."/>
            <person name="Vee V."/>
            <person name="English A."/>
            <person name="Wang M."/>
            <person name="Skinner E."/>
            <person name="Han Y."/>
            <person name="Muzny D.M."/>
            <person name="Worley K.C."/>
            <person name="Gibbs R.A."/>
        </authorList>
    </citation>
    <scope>NUCLEOTIDE SEQUENCE</scope>
</reference>
<reference evidence="6" key="2">
    <citation type="submission" date="2021-01" db="UniProtKB">
        <authorList>
            <consortium name="EnsemblMetazoa"/>
        </authorList>
    </citation>
    <scope>IDENTIFICATION</scope>
</reference>
<dbReference type="KEGG" id="spu:100894136"/>
<proteinExistence type="predicted"/>
<dbReference type="SUPFAM" id="SSF74650">
    <property type="entry name" value="Galactose mutarotase-like"/>
    <property type="match status" value="1"/>
</dbReference>
<comment type="function">
    <text evidence="5">Mutarotase that catalyzes the interconversion of beta-D-galactose and alpha-D-galactose during galactose metabolism. Beta-D-galactose is metabolized in the liver into glucose 1-phosphate, the primary metabolic fuel, by the action of four enzymes that constitute the Leloir pathway: GALM, GALK1 (galactokinase), GALT (galactose-1-phosphate uridylyltransferase) and GALE (UDP-galactose-4'-epimerase). Involved in the maintenance of the equilibrium between the beta- and alpha-anomers of galactose, therefore ensuring a sufficient supply of the alpha-anomer for GALK1. Also active on D-glucose although shows a preference for galactose over glucose.</text>
</comment>
<dbReference type="GO" id="GO:0047938">
    <property type="term" value="F:glucose-6-phosphate 1-epimerase activity"/>
    <property type="evidence" value="ECO:0000318"/>
    <property type="project" value="GO_Central"/>
</dbReference>
<dbReference type="GeneID" id="100894136"/>
<dbReference type="PANTHER" id="PTHR11122">
    <property type="entry name" value="APOSPORY-ASSOCIATED PROTEIN C-RELATED"/>
    <property type="match status" value="1"/>
</dbReference>
<dbReference type="PANTHER" id="PTHR11122:SF13">
    <property type="entry name" value="GLUCOSE-6-PHOSPHATE 1-EPIMERASE"/>
    <property type="match status" value="1"/>
</dbReference>
<dbReference type="Proteomes" id="UP000007110">
    <property type="component" value="Unassembled WGS sequence"/>
</dbReference>
<dbReference type="GO" id="GO:0030246">
    <property type="term" value="F:carbohydrate binding"/>
    <property type="evidence" value="ECO:0007669"/>
    <property type="project" value="InterPro"/>
</dbReference>